<dbReference type="FunFam" id="3.40.50.12780:FF:000012">
    <property type="entry name" value="Non-ribosomal peptide synthetase"/>
    <property type="match status" value="1"/>
</dbReference>
<dbReference type="InterPro" id="IPR045851">
    <property type="entry name" value="AMP-bd_C_sf"/>
</dbReference>
<evidence type="ECO:0000256" key="4">
    <source>
        <dbReference type="ARBA" id="ARBA00022553"/>
    </source>
</evidence>
<dbReference type="Gene3D" id="3.40.50.12780">
    <property type="entry name" value="N-terminal domain of ligase-like"/>
    <property type="match status" value="1"/>
</dbReference>
<dbReference type="Gene3D" id="3.40.50.980">
    <property type="match status" value="2"/>
</dbReference>
<dbReference type="InterPro" id="IPR006162">
    <property type="entry name" value="Ppantetheine_attach_site"/>
</dbReference>
<evidence type="ECO:0000256" key="5">
    <source>
        <dbReference type="ARBA" id="ARBA00022832"/>
    </source>
</evidence>
<dbReference type="InterPro" id="IPR020845">
    <property type="entry name" value="AMP-binding_CS"/>
</dbReference>
<keyword evidence="10" id="KW-1185">Reference proteome</keyword>
<feature type="coiled-coil region" evidence="7">
    <location>
        <begin position="527"/>
        <end position="572"/>
    </location>
</feature>
<dbReference type="Gene3D" id="2.30.38.10">
    <property type="entry name" value="Luciferase, Domain 3"/>
    <property type="match status" value="1"/>
</dbReference>
<comment type="cofactor">
    <cofactor evidence="1">
        <name>pantetheine 4'-phosphate</name>
        <dbReference type="ChEBI" id="CHEBI:47942"/>
    </cofactor>
</comment>
<dbReference type="NCBIfam" id="TIGR01733">
    <property type="entry name" value="AA-adenyl-dom"/>
    <property type="match status" value="1"/>
</dbReference>
<name>A0A8J7K2T6_9CYAN</name>
<comment type="similarity">
    <text evidence="2">Belongs to the ATP-dependent AMP-binding enzyme family.</text>
</comment>
<dbReference type="CDD" id="cd19531">
    <property type="entry name" value="LCL_NRPS-like"/>
    <property type="match status" value="1"/>
</dbReference>
<feature type="domain" description="Carrier" evidence="8">
    <location>
        <begin position="457"/>
        <end position="535"/>
    </location>
</feature>
<dbReference type="PANTHER" id="PTHR45527:SF1">
    <property type="entry name" value="FATTY ACID SYNTHASE"/>
    <property type="match status" value="1"/>
</dbReference>
<dbReference type="Gene3D" id="3.30.300.30">
    <property type="match status" value="2"/>
</dbReference>
<dbReference type="InterPro" id="IPR000873">
    <property type="entry name" value="AMP-dep_synth/lig_dom"/>
</dbReference>
<dbReference type="Pfam" id="PF00501">
    <property type="entry name" value="AMP-binding"/>
    <property type="match status" value="2"/>
</dbReference>
<evidence type="ECO:0000256" key="3">
    <source>
        <dbReference type="ARBA" id="ARBA00022450"/>
    </source>
</evidence>
<dbReference type="Proteomes" id="UP000620559">
    <property type="component" value="Unassembled WGS sequence"/>
</dbReference>
<dbReference type="CDD" id="cd05931">
    <property type="entry name" value="FAAL"/>
    <property type="match status" value="1"/>
</dbReference>
<dbReference type="Gene3D" id="3.30.559.10">
    <property type="entry name" value="Chloramphenicol acetyltransferase-like domain"/>
    <property type="match status" value="1"/>
</dbReference>
<dbReference type="GO" id="GO:0003824">
    <property type="term" value="F:catalytic activity"/>
    <property type="evidence" value="ECO:0007669"/>
    <property type="project" value="InterPro"/>
</dbReference>
<keyword evidence="4" id="KW-0597">Phosphoprotein</keyword>
<dbReference type="GO" id="GO:0008610">
    <property type="term" value="P:lipid biosynthetic process"/>
    <property type="evidence" value="ECO:0007669"/>
    <property type="project" value="InterPro"/>
</dbReference>
<evidence type="ECO:0000256" key="7">
    <source>
        <dbReference type="SAM" id="Coils"/>
    </source>
</evidence>
<comment type="caution">
    <text evidence="9">The sequence shown here is derived from an EMBL/GenBank/DDBJ whole genome shotgun (WGS) entry which is preliminary data.</text>
</comment>
<dbReference type="Pfam" id="PF00668">
    <property type="entry name" value="Condensation"/>
    <property type="match status" value="1"/>
</dbReference>
<evidence type="ECO:0000259" key="8">
    <source>
        <dbReference type="PROSITE" id="PS50075"/>
    </source>
</evidence>
<evidence type="ECO:0000256" key="6">
    <source>
        <dbReference type="ARBA" id="ARBA00023098"/>
    </source>
</evidence>
<dbReference type="GO" id="GO:0031177">
    <property type="term" value="F:phosphopantetheine binding"/>
    <property type="evidence" value="ECO:0007669"/>
    <property type="project" value="TreeGrafter"/>
</dbReference>
<dbReference type="Pfam" id="PF00550">
    <property type="entry name" value="PP-binding"/>
    <property type="match status" value="1"/>
</dbReference>
<dbReference type="InterPro" id="IPR009081">
    <property type="entry name" value="PP-bd_ACP"/>
</dbReference>
<dbReference type="GO" id="GO:0006631">
    <property type="term" value="P:fatty acid metabolic process"/>
    <property type="evidence" value="ECO:0007669"/>
    <property type="project" value="UniProtKB-KW"/>
</dbReference>
<organism evidence="9 10">
    <name type="scientific">Plectonema cf. radiosum LEGE 06105</name>
    <dbReference type="NCBI Taxonomy" id="945769"/>
    <lineage>
        <taxon>Bacteria</taxon>
        <taxon>Bacillati</taxon>
        <taxon>Cyanobacteriota</taxon>
        <taxon>Cyanophyceae</taxon>
        <taxon>Oscillatoriophycideae</taxon>
        <taxon>Oscillatoriales</taxon>
        <taxon>Microcoleaceae</taxon>
        <taxon>Plectonema</taxon>
    </lineage>
</organism>
<evidence type="ECO:0000256" key="2">
    <source>
        <dbReference type="ARBA" id="ARBA00006432"/>
    </source>
</evidence>
<dbReference type="GO" id="GO:0005737">
    <property type="term" value="C:cytoplasm"/>
    <property type="evidence" value="ECO:0007669"/>
    <property type="project" value="TreeGrafter"/>
</dbReference>
<dbReference type="Gene3D" id="1.10.1200.10">
    <property type="entry name" value="ACP-like"/>
    <property type="match status" value="1"/>
</dbReference>
<dbReference type="GO" id="GO:0071766">
    <property type="term" value="P:Actinobacterium-type cell wall biogenesis"/>
    <property type="evidence" value="ECO:0007669"/>
    <property type="project" value="UniProtKB-ARBA"/>
</dbReference>
<dbReference type="InterPro" id="IPR001242">
    <property type="entry name" value="Condensation_dom"/>
</dbReference>
<dbReference type="InterPro" id="IPR010071">
    <property type="entry name" value="AA_adenyl_dom"/>
</dbReference>
<dbReference type="SUPFAM" id="SSF47336">
    <property type="entry name" value="ACP-like"/>
    <property type="match status" value="1"/>
</dbReference>
<dbReference type="RefSeq" id="WP_193922638.1">
    <property type="nucleotide sequence ID" value="NZ_JADEWL010000068.1"/>
</dbReference>
<dbReference type="InterPro" id="IPR023213">
    <property type="entry name" value="CAT-like_dom_sf"/>
</dbReference>
<evidence type="ECO:0000313" key="9">
    <source>
        <dbReference type="EMBL" id="MBE9214687.1"/>
    </source>
</evidence>
<gene>
    <name evidence="9" type="ORF">IQ247_18780</name>
</gene>
<dbReference type="FunFam" id="2.30.38.10:FF:000001">
    <property type="entry name" value="Non-ribosomal peptide synthetase PvdI"/>
    <property type="match status" value="1"/>
</dbReference>
<dbReference type="Gene3D" id="3.30.559.30">
    <property type="entry name" value="Nonribosomal peptide synthetase, condensation domain"/>
    <property type="match status" value="1"/>
</dbReference>
<accession>A0A8J7K2T6</accession>
<dbReference type="PROSITE" id="PS00012">
    <property type="entry name" value="PHOSPHOPANTETHEINE"/>
    <property type="match status" value="1"/>
</dbReference>
<dbReference type="PROSITE" id="PS00455">
    <property type="entry name" value="AMP_BINDING"/>
    <property type="match status" value="2"/>
</dbReference>
<keyword evidence="6" id="KW-0443">Lipid metabolism</keyword>
<dbReference type="InterPro" id="IPR040097">
    <property type="entry name" value="FAAL/FAAC"/>
</dbReference>
<protein>
    <submittedName>
        <fullName evidence="9">Amino acid adenylation domain-containing protein</fullName>
    </submittedName>
</protein>
<dbReference type="GO" id="GO:0044550">
    <property type="term" value="P:secondary metabolite biosynthetic process"/>
    <property type="evidence" value="ECO:0007669"/>
    <property type="project" value="TreeGrafter"/>
</dbReference>
<dbReference type="SUPFAM" id="SSF52777">
    <property type="entry name" value="CoA-dependent acyltransferases"/>
    <property type="match status" value="2"/>
</dbReference>
<dbReference type="PROSITE" id="PS50075">
    <property type="entry name" value="CARRIER"/>
    <property type="match status" value="1"/>
</dbReference>
<reference evidence="9" key="1">
    <citation type="submission" date="2020-10" db="EMBL/GenBank/DDBJ databases">
        <authorList>
            <person name="Castelo-Branco R."/>
            <person name="Eusebio N."/>
            <person name="Adriana R."/>
            <person name="Vieira A."/>
            <person name="Brugerolle De Fraissinette N."/>
            <person name="Rezende De Castro R."/>
            <person name="Schneider M.P."/>
            <person name="Vasconcelos V."/>
            <person name="Leao P.N."/>
        </authorList>
    </citation>
    <scope>NUCLEOTIDE SEQUENCE</scope>
    <source>
        <strain evidence="9">LEGE 06105</strain>
    </source>
</reference>
<dbReference type="PANTHER" id="PTHR45527">
    <property type="entry name" value="NONRIBOSOMAL PEPTIDE SYNTHETASE"/>
    <property type="match status" value="1"/>
</dbReference>
<dbReference type="InterPro" id="IPR036736">
    <property type="entry name" value="ACP-like_sf"/>
</dbReference>
<dbReference type="InterPro" id="IPR025110">
    <property type="entry name" value="AMP-bd_C"/>
</dbReference>
<dbReference type="FunFam" id="3.40.50.980:FF:000001">
    <property type="entry name" value="Non-ribosomal peptide synthetase"/>
    <property type="match status" value="1"/>
</dbReference>
<dbReference type="InterPro" id="IPR042099">
    <property type="entry name" value="ANL_N_sf"/>
</dbReference>
<dbReference type="SUPFAM" id="SSF56801">
    <property type="entry name" value="Acetyl-CoA synthetase-like"/>
    <property type="match status" value="2"/>
</dbReference>
<dbReference type="EMBL" id="JADEWL010000068">
    <property type="protein sequence ID" value="MBE9214687.1"/>
    <property type="molecule type" value="Genomic_DNA"/>
</dbReference>
<evidence type="ECO:0000313" key="10">
    <source>
        <dbReference type="Proteomes" id="UP000620559"/>
    </source>
</evidence>
<keyword evidence="5" id="KW-0276">Fatty acid metabolism</keyword>
<dbReference type="FunFam" id="3.40.50.12780:FF:000013">
    <property type="entry name" value="Long-chain-fatty-acid--AMP ligase FadD32"/>
    <property type="match status" value="1"/>
</dbReference>
<dbReference type="Pfam" id="PF23024">
    <property type="entry name" value="AMP-dom_DIP2-like"/>
    <property type="match status" value="1"/>
</dbReference>
<dbReference type="GO" id="GO:0043041">
    <property type="term" value="P:amino acid activation for nonribosomal peptide biosynthetic process"/>
    <property type="evidence" value="ECO:0007669"/>
    <property type="project" value="TreeGrafter"/>
</dbReference>
<keyword evidence="7" id="KW-0175">Coiled coil</keyword>
<proteinExistence type="inferred from homology"/>
<keyword evidence="3" id="KW-0596">Phosphopantetheine</keyword>
<evidence type="ECO:0000256" key="1">
    <source>
        <dbReference type="ARBA" id="ARBA00001957"/>
    </source>
</evidence>
<sequence length="1465" mass="165666">MQPLQINRDSLAFLQYTSGSTGMPKGVMVSHGNLLANLAAIHQCFAHSSHSQGVIWLPPYHDMGLIGGILQPLYGGFPVALMSPVDFLQKPFQWLEAISRYKATTSGGPNFAYDLCVRKITPEQRETLDLSSWEVAFNGAEPIRAETLTKFAETFASCGFRASSFYPCYGMAESTLIVTGGVKKDAPILTSVDGKGLLENRVIPASTKTNYAQTFVSSGNNIENHQIVIVHPETLQRCSDDEVGEIWIRGASVAQGYWRKVEETQATFSAYLADTQEGSFLRSGDLGFLQNGELFVTGRLKDLIIIRGRNYYPQDIELTVETSHIAVKESASAAFSVDINGQEHLVVTCEVEREYLRKLDGDAIAKNILQAVGEEHELQVHTILLLKTGSIPKTSSGKIRRRACRAGFLAGDLNLVWDWSKSPDRKSEFRNLLADMDALKQEITNKKQDKEVIKISPELEKIQVKLRHIFASLLKIDFAEVDINQSLMAMGADSLVLAEAAEAVENCFGINLELRQLFEELTTLDALANYINQNQSLESNLRETNRRGRKVHKVEEEREEQLKITLSEAQKQLWILGNMGDDGSLAYNVSATAEFKGEFQLAAMRQAVQSLVNRHEALRTSISNEGDFQYILPNLEVEIPVINFSYLHPEERQSQLDRWFKKESLTVFDLNQAPLCRFYILKLTSKYHLLVFTAHHIIIDGWSMGIILQELATFYSAECQNFDTRLKPSMQFREYIQWQEQQVQTSEMQLYESYWLEKFKTENSILDLPTDRPRPAIKTYKANRQTLQLDTNLFQNIKQFSKENNCTLLMTLLSVYTTLLYRLTGQEDIVVGVPSAGRFKGSENIVGYCSHLLPIRSYIDQNYNFSQHLQATKTELLNAYTHQDYPFARLIEKLKISRNQKISPLVTAIFNLNRPLAVPTMFGVETSLLPQTLSFVDHDICLNVSEIDGELVFDFDYNTDLFDDSTIHRFLELFQTLLTATVTNPQQSLANLPLLNQSQHHQLLVEWNDTQTEYPQDKCIHQLFEEQVEKTPNAIAVVFENQQLTYQELNQRANQLAYHLQTLGVKPETLVGICINRCLEMMVGLLAILKAGGAYVLLDPSYPQERLDYILSDSGVSILLTTENLLTQLPTHELKIICVDKQEEEIANYSTNNILSNVQPNNLGYVIYTSGSTGKPKGVLVTHHNLVNHSNAIAHRFHLTSQDKVLQFAALSFDVAIEEIFPSWLSGATVVLRPQEMFATFTDLVEFIKSQELTVLNLPAAFWHEWVLDLSQSEYFLPNCLRLVVVGSEQVRWEKVALWQKYIGQHIKLLNAYGPTEATITATIYEPDLRKVENQTGGVPIGCPIANTQVYILDKNLQPVPVGVVGELYIGGNGVARSYLNRPELTQEKFIDNPFNYVETLYITSPKLYKTGDLARYLADGNIQFVGRIDNQVKIRGFRIELGEIESVINTHPQVKQANVYRAKN</sequence>